<dbReference type="HOGENOM" id="CLU_010123_1_1_7"/>
<dbReference type="InterPro" id="IPR054712">
    <property type="entry name" value="Cas3-like_dom"/>
</dbReference>
<evidence type="ECO:0000256" key="9">
    <source>
        <dbReference type="ARBA" id="ARBA00023118"/>
    </source>
</evidence>
<evidence type="ECO:0000256" key="1">
    <source>
        <dbReference type="ARBA" id="ARBA00006847"/>
    </source>
</evidence>
<gene>
    <name evidence="12" type="primary">cas3</name>
    <name evidence="12" type="ORF">CIG1485E_0592</name>
</gene>
<keyword evidence="3" id="KW-0540">Nuclease</keyword>
<dbReference type="InterPro" id="IPR038257">
    <property type="entry name" value="CRISPR-assoc_Cas3_HD_sf"/>
</dbReference>
<feature type="domain" description="Helicase ATP-binding" evidence="10">
    <location>
        <begin position="218"/>
        <end position="399"/>
    </location>
</feature>
<dbReference type="GO" id="GO:0051607">
    <property type="term" value="P:defense response to virus"/>
    <property type="evidence" value="ECO:0007669"/>
    <property type="project" value="UniProtKB-KW"/>
</dbReference>
<comment type="similarity">
    <text evidence="2">In the central section; belongs to the CRISPR-associated helicase Cas3 family.</text>
</comment>
<evidence type="ECO:0000313" key="12">
    <source>
        <dbReference type="EMBL" id="AII14452.1"/>
    </source>
</evidence>
<evidence type="ECO:0000256" key="2">
    <source>
        <dbReference type="ARBA" id="ARBA00009046"/>
    </source>
</evidence>
<dbReference type="InterPro" id="IPR006483">
    <property type="entry name" value="CRISPR-assoc_Cas3_HD"/>
</dbReference>
<proteinExistence type="inferred from homology"/>
<dbReference type="SUPFAM" id="SSF52540">
    <property type="entry name" value="P-loop containing nucleoside triphosphate hydrolases"/>
    <property type="match status" value="1"/>
</dbReference>
<comment type="similarity">
    <text evidence="1">In the N-terminal section; belongs to the CRISPR-associated nuclease Cas3-HD family.</text>
</comment>
<dbReference type="Pfam" id="PF22590">
    <property type="entry name" value="Cas3-like_C_2"/>
    <property type="match status" value="1"/>
</dbReference>
<dbReference type="InterPro" id="IPR014001">
    <property type="entry name" value="Helicase_ATP-bd"/>
</dbReference>
<dbReference type="PROSITE" id="PS51192">
    <property type="entry name" value="HELICASE_ATP_BIND_1"/>
    <property type="match status" value="1"/>
</dbReference>
<dbReference type="PROSITE" id="PS51643">
    <property type="entry name" value="HD_CAS3"/>
    <property type="match status" value="1"/>
</dbReference>
<dbReference type="Pfam" id="PF00270">
    <property type="entry name" value="DEAD"/>
    <property type="match status" value="1"/>
</dbReference>
<accession>A0A076FAF4</accession>
<evidence type="ECO:0000256" key="8">
    <source>
        <dbReference type="ARBA" id="ARBA00022840"/>
    </source>
</evidence>
<dbReference type="Gene3D" id="1.10.3210.30">
    <property type="match status" value="1"/>
</dbReference>
<dbReference type="InterPro" id="IPR011545">
    <property type="entry name" value="DEAD/DEAH_box_helicase_dom"/>
</dbReference>
<dbReference type="GO" id="GO:0016787">
    <property type="term" value="F:hydrolase activity"/>
    <property type="evidence" value="ECO:0007669"/>
    <property type="project" value="UniProtKB-KW"/>
</dbReference>
<keyword evidence="7 12" id="KW-0347">Helicase</keyword>
<evidence type="ECO:0000256" key="3">
    <source>
        <dbReference type="ARBA" id="ARBA00022722"/>
    </source>
</evidence>
<dbReference type="Gene3D" id="3.40.50.300">
    <property type="entry name" value="P-loop containing nucleotide triphosphate hydrolases"/>
    <property type="match status" value="2"/>
</dbReference>
<dbReference type="InterPro" id="IPR027417">
    <property type="entry name" value="P-loop_NTPase"/>
</dbReference>
<dbReference type="GO" id="GO:0004386">
    <property type="term" value="F:helicase activity"/>
    <property type="evidence" value="ECO:0007669"/>
    <property type="project" value="UniProtKB-KW"/>
</dbReference>
<dbReference type="KEGG" id="caj:CIG1485E_0592"/>
<dbReference type="RefSeq" id="WP_038453553.1">
    <property type="nucleotide sequence ID" value="NZ_CP009043.1"/>
</dbReference>
<evidence type="ECO:0000256" key="4">
    <source>
        <dbReference type="ARBA" id="ARBA00022723"/>
    </source>
</evidence>
<protein>
    <submittedName>
        <fullName evidence="12">CRISPR/Cas system-associated endonuclease/helicase Cas3, type I-B/HMARI</fullName>
    </submittedName>
</protein>
<evidence type="ECO:0000256" key="5">
    <source>
        <dbReference type="ARBA" id="ARBA00022741"/>
    </source>
</evidence>
<keyword evidence="4" id="KW-0479">Metal-binding</keyword>
<evidence type="ECO:0000259" key="10">
    <source>
        <dbReference type="PROSITE" id="PS51192"/>
    </source>
</evidence>
<keyword evidence="12" id="KW-0255">Endonuclease</keyword>
<dbReference type="AlphaFoldDB" id="A0A076FAF4"/>
<name>A0A076FAF4_9BACT</name>
<keyword evidence="13" id="KW-1185">Reference proteome</keyword>
<evidence type="ECO:0000259" key="11">
    <source>
        <dbReference type="PROSITE" id="PS51643"/>
    </source>
</evidence>
<dbReference type="GO" id="GO:0003676">
    <property type="term" value="F:nucleic acid binding"/>
    <property type="evidence" value="ECO:0007669"/>
    <property type="project" value="InterPro"/>
</dbReference>
<organism evidence="12 13">
    <name type="scientific">Campylobacter iguaniorum</name>
    <dbReference type="NCBI Taxonomy" id="1244531"/>
    <lineage>
        <taxon>Bacteria</taxon>
        <taxon>Pseudomonadati</taxon>
        <taxon>Campylobacterota</taxon>
        <taxon>Epsilonproteobacteria</taxon>
        <taxon>Campylobacterales</taxon>
        <taxon>Campylobacteraceae</taxon>
        <taxon>Campylobacter</taxon>
    </lineage>
</organism>
<sequence>MSDFLSHPDKPYIDHIKRMVDISDSKLEKEVKAFHDVAKLKSTFQKYIQNLDVFVENKNHALLSAYMFLENCVNDELDTVFGFLAIVLHHKEICDLDDINDYFCLNEKELSFANEVLQNAKTLDIYQNISFSKDDLSSKTKNLERFLMNRKFRHKFDYDDFVNFKGLFSNLIYSDKYEAIFSSEKIKSKNVDIALLENYIANLSPHKKRDEFRKFVLNNFDENHRLFTLTAPTGYGKTLTVLNYALKFNKSRIIFTLPFTTIIDQTYDIISEIYSSQNSVFKIHHKTTINENVDEDRYSEIKFLMNSFSADINVTTLYQLIFAMFGNSNKDNVKFNQLKNSVIIIDEAQAIPYTLRKDFIKLCEIISQRFDSVFIFMSATMPIISGGKFKEISNLDYFKDQKRYDICWLELENEAALYESISKSAMKNHTLVVVNTVEKAQELFYKFKSDFKTYSLTSYMSDEHKQKTISCIQNKLTKNDEKILLISTQSIEAGVDVSFEVGFREVAPISSIIQTAGRINRHFGDKKGKLYVFDDISGHTDDIYGDLKMISDPIISDMLKKSDICESEVLEFSNAYFEKIYTNLESYILEKDMQNLKFASTNKKISEIMNVENGKTMLVIEPYDGFVDGLKTKFSEIKNQKTDKFNQMNKIDKLIIKELIKHSINISKSDQEKIKSINLKDVNFIHDVKFLPFNAREYNDEVGFNKLFIDEIFS</sequence>
<evidence type="ECO:0000256" key="7">
    <source>
        <dbReference type="ARBA" id="ARBA00022806"/>
    </source>
</evidence>
<dbReference type="GO" id="GO:0046872">
    <property type="term" value="F:metal ion binding"/>
    <property type="evidence" value="ECO:0007669"/>
    <property type="project" value="UniProtKB-KW"/>
</dbReference>
<reference evidence="13" key="1">
    <citation type="journal article" date="2014" name="Genome Announc.">
        <title>Complete Genome Sequence of Campylobacter iguaniorum Strain 1485ET, Isolated from a Bearded Dragon (Pogona vitticeps).</title>
        <authorList>
            <person name="Gilbert M.J."/>
            <person name="Miller W.G."/>
            <person name="Yee E."/>
            <person name="Kik M."/>
            <person name="Wagenaar J.A."/>
            <person name="Duim B."/>
        </authorList>
    </citation>
    <scope>NUCLEOTIDE SEQUENCE [LARGE SCALE GENOMIC DNA]</scope>
    <source>
        <strain evidence="13">1485E</strain>
    </source>
</reference>
<keyword evidence="8" id="KW-0067">ATP-binding</keyword>
<evidence type="ECO:0000313" key="13">
    <source>
        <dbReference type="Proteomes" id="UP000028486"/>
    </source>
</evidence>
<dbReference type="NCBIfam" id="TIGR01587">
    <property type="entry name" value="cas3_core"/>
    <property type="match status" value="1"/>
</dbReference>
<evidence type="ECO:0000256" key="6">
    <source>
        <dbReference type="ARBA" id="ARBA00022801"/>
    </source>
</evidence>
<dbReference type="eggNOG" id="COG1203">
    <property type="taxonomic scope" value="Bacteria"/>
</dbReference>
<dbReference type="PATRIC" id="fig|1244531.5.peg.599"/>
<dbReference type="GO" id="GO:0005524">
    <property type="term" value="F:ATP binding"/>
    <property type="evidence" value="ECO:0007669"/>
    <property type="project" value="UniProtKB-KW"/>
</dbReference>
<dbReference type="Proteomes" id="UP000028486">
    <property type="component" value="Chromosome"/>
</dbReference>
<dbReference type="SMART" id="SM00487">
    <property type="entry name" value="DEXDc"/>
    <property type="match status" value="1"/>
</dbReference>
<dbReference type="InterPro" id="IPR006474">
    <property type="entry name" value="Helicase_Cas3_CRISPR-ass_core"/>
</dbReference>
<dbReference type="EMBL" id="CP009043">
    <property type="protein sequence ID" value="AII14452.1"/>
    <property type="molecule type" value="Genomic_DNA"/>
</dbReference>
<feature type="domain" description="HD Cas3-type" evidence="11">
    <location>
        <begin position="5"/>
        <end position="177"/>
    </location>
</feature>
<dbReference type="STRING" id="1244531.CIG2463D_0592"/>
<keyword evidence="6" id="KW-0378">Hydrolase</keyword>
<keyword evidence="5" id="KW-0547">Nucleotide-binding</keyword>
<dbReference type="GO" id="GO:0004519">
    <property type="term" value="F:endonuclease activity"/>
    <property type="evidence" value="ECO:0007669"/>
    <property type="project" value="UniProtKB-KW"/>
</dbReference>
<keyword evidence="9" id="KW-0051">Antiviral defense</keyword>